<evidence type="ECO:0000256" key="1">
    <source>
        <dbReference type="SAM" id="Phobius"/>
    </source>
</evidence>
<dbReference type="PANTHER" id="PTHR34351">
    <property type="entry name" value="SLR1927 PROTEIN-RELATED"/>
    <property type="match status" value="1"/>
</dbReference>
<evidence type="ECO:0000313" key="4">
    <source>
        <dbReference type="Proteomes" id="UP000622610"/>
    </source>
</evidence>
<dbReference type="InterPro" id="IPR002881">
    <property type="entry name" value="DUF58"/>
</dbReference>
<keyword evidence="1" id="KW-1133">Transmembrane helix</keyword>
<organism evidence="3 4">
    <name type="scientific">Enterococcus alcedinis</name>
    <dbReference type="NCBI Taxonomy" id="1274384"/>
    <lineage>
        <taxon>Bacteria</taxon>
        <taxon>Bacillati</taxon>
        <taxon>Bacillota</taxon>
        <taxon>Bacilli</taxon>
        <taxon>Lactobacillales</taxon>
        <taxon>Enterococcaceae</taxon>
        <taxon>Enterococcus</taxon>
    </lineage>
</organism>
<reference evidence="3" key="2">
    <citation type="submission" date="2020-09" db="EMBL/GenBank/DDBJ databases">
        <authorList>
            <person name="Sun Q."/>
            <person name="Sedlacek I."/>
        </authorList>
    </citation>
    <scope>NUCLEOTIDE SEQUENCE</scope>
    <source>
        <strain evidence="3">CCM 8433</strain>
    </source>
</reference>
<accession>A0A917JDE2</accession>
<comment type="caution">
    <text evidence="3">The sequence shown here is derived from an EMBL/GenBank/DDBJ whole genome shotgun (WGS) entry which is preliminary data.</text>
</comment>
<protein>
    <recommendedName>
        <fullName evidence="2">DUF58 domain-containing protein</fullName>
    </recommendedName>
</protein>
<feature type="domain" description="DUF58" evidence="2">
    <location>
        <begin position="191"/>
        <end position="239"/>
    </location>
</feature>
<evidence type="ECO:0000313" key="3">
    <source>
        <dbReference type="EMBL" id="GGI64696.1"/>
    </source>
</evidence>
<keyword evidence="4" id="KW-1185">Reference proteome</keyword>
<proteinExistence type="predicted"/>
<dbReference type="Proteomes" id="UP000622610">
    <property type="component" value="Unassembled WGS sequence"/>
</dbReference>
<dbReference type="Pfam" id="PF01882">
    <property type="entry name" value="DUF58"/>
    <property type="match status" value="1"/>
</dbReference>
<dbReference type="RefSeq" id="WP_188366535.1">
    <property type="nucleotide sequence ID" value="NZ_BMDT01000001.1"/>
</dbReference>
<evidence type="ECO:0000259" key="2">
    <source>
        <dbReference type="Pfam" id="PF01882"/>
    </source>
</evidence>
<feature type="transmembrane region" description="Helical" evidence="1">
    <location>
        <begin position="7"/>
        <end position="27"/>
    </location>
</feature>
<dbReference type="AlphaFoldDB" id="A0A917JDE2"/>
<reference evidence="3" key="1">
    <citation type="journal article" date="2014" name="Int. J. Syst. Evol. Microbiol.">
        <title>Complete genome sequence of Corynebacterium casei LMG S-19264T (=DSM 44701T), isolated from a smear-ripened cheese.</title>
        <authorList>
            <consortium name="US DOE Joint Genome Institute (JGI-PGF)"/>
            <person name="Walter F."/>
            <person name="Albersmeier A."/>
            <person name="Kalinowski J."/>
            <person name="Ruckert C."/>
        </authorList>
    </citation>
    <scope>NUCLEOTIDE SEQUENCE</scope>
    <source>
        <strain evidence="3">CCM 8433</strain>
    </source>
</reference>
<gene>
    <name evidence="3" type="ORF">GCM10011482_03500</name>
</gene>
<keyword evidence="1" id="KW-0812">Transmembrane</keyword>
<feature type="transmembrane region" description="Helical" evidence="1">
    <location>
        <begin position="33"/>
        <end position="54"/>
    </location>
</feature>
<keyword evidence="1" id="KW-0472">Membrane</keyword>
<dbReference type="PANTHER" id="PTHR34351:SF2">
    <property type="entry name" value="DUF58 DOMAIN-CONTAINING PROTEIN"/>
    <property type="match status" value="1"/>
</dbReference>
<sequence length="335" mass="39458">MKYFKIIGRVVFIILVYLFVFLYAIIFTNDTGWVLFIFFSLLFLFECLSLISPLRMLKVKNTERIHLTVNEKKSINLVIGRAMKLPLYFDTLRVTFPEIQQYRALTNYFGQEKMLQIDWEPSQRGVIENQSLFLQTSDFFRLFIKQREMILPVEWIVLPEKHPLINEAIAVIEKVTNKKAYGETSYTLKNYREYREGESTKLIDWKTSSRMETLMTREYERDEPIQWLFVFYGIESTHFEALLSLFYTLFRTYKTSARFMLIGANGANSQLDSLVDFSKVQPVGSIPEIPYRQTESVCVFVPELSETLTRVFQEKRFHLISYEILVVKGGATNVD</sequence>
<dbReference type="EMBL" id="BMDT01000001">
    <property type="protein sequence ID" value="GGI64696.1"/>
    <property type="molecule type" value="Genomic_DNA"/>
</dbReference>
<name>A0A917JDE2_9ENTE</name>